<dbReference type="PROSITE" id="PS50102">
    <property type="entry name" value="RRM"/>
    <property type="match status" value="1"/>
</dbReference>
<evidence type="ECO:0000256" key="3">
    <source>
        <dbReference type="SAM" id="MobiDB-lite"/>
    </source>
</evidence>
<dbReference type="Pfam" id="PF00076">
    <property type="entry name" value="RRM_1"/>
    <property type="match status" value="1"/>
</dbReference>
<evidence type="ECO:0000256" key="2">
    <source>
        <dbReference type="PROSITE-ProRule" id="PRU00176"/>
    </source>
</evidence>
<evidence type="ECO:0000313" key="5">
    <source>
        <dbReference type="EMBL" id="EIW78609.1"/>
    </source>
</evidence>
<evidence type="ECO:0000313" key="6">
    <source>
        <dbReference type="Proteomes" id="UP000053558"/>
    </source>
</evidence>
<dbReference type="CDD" id="cd12418">
    <property type="entry name" value="RRM_Aly_REF_like"/>
    <property type="match status" value="1"/>
</dbReference>
<evidence type="ECO:0000256" key="1">
    <source>
        <dbReference type="ARBA" id="ARBA00022884"/>
    </source>
</evidence>
<dbReference type="InterPro" id="IPR025715">
    <property type="entry name" value="FoP_C"/>
</dbReference>
<dbReference type="OrthoDB" id="5382468at2759"/>
<keyword evidence="6" id="KW-1185">Reference proteome</keyword>
<reference evidence="6" key="1">
    <citation type="journal article" date="2012" name="Science">
        <title>The Paleozoic origin of enzymatic lignin decomposition reconstructed from 31 fungal genomes.</title>
        <authorList>
            <person name="Floudas D."/>
            <person name="Binder M."/>
            <person name="Riley R."/>
            <person name="Barry K."/>
            <person name="Blanchette R.A."/>
            <person name="Henrissat B."/>
            <person name="Martinez A.T."/>
            <person name="Otillar R."/>
            <person name="Spatafora J.W."/>
            <person name="Yadav J.S."/>
            <person name="Aerts A."/>
            <person name="Benoit I."/>
            <person name="Boyd A."/>
            <person name="Carlson A."/>
            <person name="Copeland A."/>
            <person name="Coutinho P.M."/>
            <person name="de Vries R.P."/>
            <person name="Ferreira P."/>
            <person name="Findley K."/>
            <person name="Foster B."/>
            <person name="Gaskell J."/>
            <person name="Glotzer D."/>
            <person name="Gorecki P."/>
            <person name="Heitman J."/>
            <person name="Hesse C."/>
            <person name="Hori C."/>
            <person name="Igarashi K."/>
            <person name="Jurgens J.A."/>
            <person name="Kallen N."/>
            <person name="Kersten P."/>
            <person name="Kohler A."/>
            <person name="Kuees U."/>
            <person name="Kumar T.K.A."/>
            <person name="Kuo A."/>
            <person name="LaButti K."/>
            <person name="Larrondo L.F."/>
            <person name="Lindquist E."/>
            <person name="Ling A."/>
            <person name="Lombard V."/>
            <person name="Lucas S."/>
            <person name="Lundell T."/>
            <person name="Martin R."/>
            <person name="McLaughlin D.J."/>
            <person name="Morgenstern I."/>
            <person name="Morin E."/>
            <person name="Murat C."/>
            <person name="Nagy L.G."/>
            <person name="Nolan M."/>
            <person name="Ohm R.A."/>
            <person name="Patyshakuliyeva A."/>
            <person name="Rokas A."/>
            <person name="Ruiz-Duenas F.J."/>
            <person name="Sabat G."/>
            <person name="Salamov A."/>
            <person name="Samejima M."/>
            <person name="Schmutz J."/>
            <person name="Slot J.C."/>
            <person name="St John F."/>
            <person name="Stenlid J."/>
            <person name="Sun H."/>
            <person name="Sun S."/>
            <person name="Syed K."/>
            <person name="Tsang A."/>
            <person name="Wiebenga A."/>
            <person name="Young D."/>
            <person name="Pisabarro A."/>
            <person name="Eastwood D.C."/>
            <person name="Martin F."/>
            <person name="Cullen D."/>
            <person name="Grigoriev I.V."/>
            <person name="Hibbett D.S."/>
        </authorList>
    </citation>
    <scope>NUCLEOTIDE SEQUENCE [LARGE SCALE GENOMIC DNA]</scope>
    <source>
        <strain evidence="6">RWD-64-598 SS2</strain>
    </source>
</reference>
<dbReference type="SMART" id="SM00360">
    <property type="entry name" value="RRM"/>
    <property type="match status" value="1"/>
</dbReference>
<feature type="region of interest" description="Disordered" evidence="3">
    <location>
        <begin position="1"/>
        <end position="37"/>
    </location>
</feature>
<feature type="compositionally biased region" description="Basic and acidic residues" evidence="3">
    <location>
        <begin position="14"/>
        <end position="25"/>
    </location>
</feature>
<dbReference type="AlphaFoldDB" id="A0A5M3MHA4"/>
<dbReference type="InterPro" id="IPR000504">
    <property type="entry name" value="RRM_dom"/>
</dbReference>
<dbReference type="InterPro" id="IPR012677">
    <property type="entry name" value="Nucleotide-bd_a/b_plait_sf"/>
</dbReference>
<dbReference type="SUPFAM" id="SSF54928">
    <property type="entry name" value="RNA-binding domain, RBD"/>
    <property type="match status" value="1"/>
</dbReference>
<gene>
    <name evidence="5" type="ORF">CONPUDRAFT_108567</name>
</gene>
<evidence type="ECO:0000259" key="4">
    <source>
        <dbReference type="PROSITE" id="PS50102"/>
    </source>
</evidence>
<dbReference type="Proteomes" id="UP000053558">
    <property type="component" value="Unassembled WGS sequence"/>
</dbReference>
<dbReference type="SMART" id="SM01218">
    <property type="entry name" value="FoP_duplication"/>
    <property type="match status" value="1"/>
</dbReference>
<comment type="caution">
    <text evidence="5">The sequence shown here is derived from an EMBL/GenBank/DDBJ whole genome shotgun (WGS) entry which is preliminary data.</text>
</comment>
<accession>A0A5M3MHA4</accession>
<feature type="compositionally biased region" description="Gly residues" evidence="3">
    <location>
        <begin position="170"/>
        <end position="181"/>
    </location>
</feature>
<dbReference type="Pfam" id="PF13865">
    <property type="entry name" value="FoP_duplication"/>
    <property type="match status" value="1"/>
</dbReference>
<dbReference type="RefSeq" id="XP_007771613.1">
    <property type="nucleotide sequence ID" value="XM_007773423.1"/>
</dbReference>
<organism evidence="5 6">
    <name type="scientific">Coniophora puteana (strain RWD-64-598)</name>
    <name type="common">Brown rot fungus</name>
    <dbReference type="NCBI Taxonomy" id="741705"/>
    <lineage>
        <taxon>Eukaryota</taxon>
        <taxon>Fungi</taxon>
        <taxon>Dikarya</taxon>
        <taxon>Basidiomycota</taxon>
        <taxon>Agaricomycotina</taxon>
        <taxon>Agaricomycetes</taxon>
        <taxon>Agaricomycetidae</taxon>
        <taxon>Boletales</taxon>
        <taxon>Coniophorineae</taxon>
        <taxon>Coniophoraceae</taxon>
        <taxon>Coniophora</taxon>
    </lineage>
</organism>
<dbReference type="KEGG" id="cput:CONPUDRAFT_108567"/>
<dbReference type="GO" id="GO:0003729">
    <property type="term" value="F:mRNA binding"/>
    <property type="evidence" value="ECO:0007669"/>
    <property type="project" value="TreeGrafter"/>
</dbReference>
<dbReference type="InterPro" id="IPR035979">
    <property type="entry name" value="RBD_domain_sf"/>
</dbReference>
<feature type="compositionally biased region" description="Basic residues" evidence="3">
    <location>
        <begin position="183"/>
        <end position="192"/>
    </location>
</feature>
<sequence length="239" mass="25264">MAPARNSKPYARPRRSDGVWSHDRAALSSGPAARTAGSEPSMKLIVSNLHYEITPKNLMSIFGQIGTLVCEPQIRYDRSGRSSGVAIVTYETIGEATRAKNQFQGLLAKGQPMEIASHVDAPRRTRSASMPGVSTASLLNRIEKPSLVDRLNPTDNKKQQQGAGPVRNARGGGRGPRGGGKTRAARPSKSKPKTAEDLDKELDVFMGDDKASSVGATAGTSVGDPAEKPVGSTEDVAMA</sequence>
<feature type="region of interest" description="Disordered" evidence="3">
    <location>
        <begin position="119"/>
        <end position="239"/>
    </location>
</feature>
<feature type="domain" description="RRM" evidence="4">
    <location>
        <begin position="42"/>
        <end position="120"/>
    </location>
</feature>
<dbReference type="GO" id="GO:0005634">
    <property type="term" value="C:nucleus"/>
    <property type="evidence" value="ECO:0007669"/>
    <property type="project" value="TreeGrafter"/>
</dbReference>
<dbReference type="Gene3D" id="3.30.70.330">
    <property type="match status" value="1"/>
</dbReference>
<feature type="compositionally biased region" description="Basic and acidic residues" evidence="3">
    <location>
        <begin position="193"/>
        <end position="211"/>
    </location>
</feature>
<dbReference type="GeneID" id="19198716"/>
<protein>
    <recommendedName>
        <fullName evidence="4">RRM domain-containing protein</fullName>
    </recommendedName>
</protein>
<dbReference type="OMA" id="RNDYPRD"/>
<keyword evidence="1 2" id="KW-0694">RNA-binding</keyword>
<proteinExistence type="predicted"/>
<dbReference type="PANTHER" id="PTHR19965">
    <property type="entry name" value="RNA AND EXPORT FACTOR BINDING PROTEIN"/>
    <property type="match status" value="1"/>
</dbReference>
<dbReference type="EMBL" id="JH711582">
    <property type="protein sequence ID" value="EIW78609.1"/>
    <property type="molecule type" value="Genomic_DNA"/>
</dbReference>
<dbReference type="InterPro" id="IPR051229">
    <property type="entry name" value="ALYREF_mRNA_export"/>
</dbReference>
<name>A0A5M3MHA4_CONPW</name>
<dbReference type="PANTHER" id="PTHR19965:SF82">
    <property type="entry name" value="THO COMPLEX SUBUNIT 4"/>
    <property type="match status" value="1"/>
</dbReference>